<dbReference type="PROSITE" id="PS50102">
    <property type="entry name" value="RRM"/>
    <property type="match status" value="1"/>
</dbReference>
<reference evidence="7 8" key="1">
    <citation type="journal article" date="2024" name="G3 (Bethesda)">
        <title>Genome assembly of Hibiscus sabdariffa L. provides insights into metabolisms of medicinal natural products.</title>
        <authorList>
            <person name="Kim T."/>
        </authorList>
    </citation>
    <scope>NUCLEOTIDE SEQUENCE [LARGE SCALE GENOMIC DNA]</scope>
    <source>
        <strain evidence="7">TK-2024</strain>
        <tissue evidence="7">Old leaves</tissue>
    </source>
</reference>
<dbReference type="EMBL" id="JBBPBN010000124">
    <property type="protein sequence ID" value="KAK8977203.1"/>
    <property type="molecule type" value="Genomic_DNA"/>
</dbReference>
<dbReference type="InterPro" id="IPR035979">
    <property type="entry name" value="RBD_domain_sf"/>
</dbReference>
<comment type="caution">
    <text evidence="7">The sequence shown here is derived from an EMBL/GenBank/DDBJ whole genome shotgun (WGS) entry which is preliminary data.</text>
</comment>
<dbReference type="InterPro" id="IPR000504">
    <property type="entry name" value="RRM_dom"/>
</dbReference>
<proteinExistence type="predicted"/>
<accession>A0ABR2NM05</accession>
<evidence type="ECO:0000256" key="2">
    <source>
        <dbReference type="ARBA" id="ARBA00022728"/>
    </source>
</evidence>
<keyword evidence="3" id="KW-0508">mRNA splicing</keyword>
<evidence type="ECO:0000256" key="1">
    <source>
        <dbReference type="ARBA" id="ARBA00022664"/>
    </source>
</evidence>
<dbReference type="InterPro" id="IPR012677">
    <property type="entry name" value="Nucleotide-bd_a/b_plait_sf"/>
</dbReference>
<gene>
    <name evidence="7" type="ORF">V6N11_021289</name>
</gene>
<feature type="compositionally biased region" description="Basic and acidic residues" evidence="5">
    <location>
        <begin position="100"/>
        <end position="111"/>
    </location>
</feature>
<evidence type="ECO:0000313" key="7">
    <source>
        <dbReference type="EMBL" id="KAK8977203.1"/>
    </source>
</evidence>
<protein>
    <recommendedName>
        <fullName evidence="6">RRM domain-containing protein</fullName>
    </recommendedName>
</protein>
<dbReference type="InterPro" id="IPR050907">
    <property type="entry name" value="SRSF"/>
</dbReference>
<keyword evidence="4" id="KW-0694">RNA-binding</keyword>
<evidence type="ECO:0000313" key="8">
    <source>
        <dbReference type="Proteomes" id="UP001396334"/>
    </source>
</evidence>
<evidence type="ECO:0000256" key="4">
    <source>
        <dbReference type="PROSITE-ProRule" id="PRU00176"/>
    </source>
</evidence>
<feature type="compositionally biased region" description="Basic and acidic residues" evidence="5">
    <location>
        <begin position="121"/>
        <end position="130"/>
    </location>
</feature>
<feature type="region of interest" description="Disordered" evidence="5">
    <location>
        <begin position="93"/>
        <end position="154"/>
    </location>
</feature>
<dbReference type="PANTHER" id="PTHR23147">
    <property type="entry name" value="SERINE/ARGININE RICH SPLICING FACTOR"/>
    <property type="match status" value="1"/>
</dbReference>
<keyword evidence="1" id="KW-0507">mRNA processing</keyword>
<sequence>MSSSRCFSVFVGNLSPKVNWRHLKKLFQRFGQVLDVFIPKKTDVSGSKFGFIRFSTLREAETTAYMFGGAWVVDRRIRVNLARYRSRSNYWRRKHSHGVPQEKVHQNDNKFDNVPATGKTGEGEYPKEADVESSSKLQGMSLDEKPVAEAKTHKETLRRIYGHCSCSGKKLDRKSSSKTSVNSSESSTTSKQKEKSGSSGDNPIGTDEAINAICLGKSSHDYANSADKGASRSLGVPELVGGRFEALSGDNVSTGSSLRENGVVSSKNICLDCSLNVPGPKGDISQTQANPIAARVSDSNNIIRTSNGLVAVQDLADSALDMGVEKSKEALVEFFTSLLELVEAFLGYYKLGDFHFFGAEYFCVCFGYRHAIS</sequence>
<evidence type="ECO:0000256" key="3">
    <source>
        <dbReference type="ARBA" id="ARBA00023187"/>
    </source>
</evidence>
<organism evidence="7 8">
    <name type="scientific">Hibiscus sabdariffa</name>
    <name type="common">roselle</name>
    <dbReference type="NCBI Taxonomy" id="183260"/>
    <lineage>
        <taxon>Eukaryota</taxon>
        <taxon>Viridiplantae</taxon>
        <taxon>Streptophyta</taxon>
        <taxon>Embryophyta</taxon>
        <taxon>Tracheophyta</taxon>
        <taxon>Spermatophyta</taxon>
        <taxon>Magnoliopsida</taxon>
        <taxon>eudicotyledons</taxon>
        <taxon>Gunneridae</taxon>
        <taxon>Pentapetalae</taxon>
        <taxon>rosids</taxon>
        <taxon>malvids</taxon>
        <taxon>Malvales</taxon>
        <taxon>Malvaceae</taxon>
        <taxon>Malvoideae</taxon>
        <taxon>Hibiscus</taxon>
    </lineage>
</organism>
<dbReference type="SUPFAM" id="SSF54928">
    <property type="entry name" value="RNA-binding domain, RBD"/>
    <property type="match status" value="1"/>
</dbReference>
<evidence type="ECO:0000256" key="5">
    <source>
        <dbReference type="SAM" id="MobiDB-lite"/>
    </source>
</evidence>
<feature type="compositionally biased region" description="Basic and acidic residues" evidence="5">
    <location>
        <begin position="142"/>
        <end position="154"/>
    </location>
</feature>
<feature type="compositionally biased region" description="Low complexity" evidence="5">
    <location>
        <begin position="177"/>
        <end position="190"/>
    </location>
</feature>
<feature type="region of interest" description="Disordered" evidence="5">
    <location>
        <begin position="167"/>
        <end position="205"/>
    </location>
</feature>
<keyword evidence="2" id="KW-0747">Spliceosome</keyword>
<evidence type="ECO:0000259" key="6">
    <source>
        <dbReference type="PROSITE" id="PS50102"/>
    </source>
</evidence>
<dbReference type="Proteomes" id="UP001396334">
    <property type="component" value="Unassembled WGS sequence"/>
</dbReference>
<name>A0ABR2NM05_9ROSI</name>
<dbReference type="CDD" id="cd00590">
    <property type="entry name" value="RRM_SF"/>
    <property type="match status" value="1"/>
</dbReference>
<dbReference type="SMART" id="SM00360">
    <property type="entry name" value="RRM"/>
    <property type="match status" value="1"/>
</dbReference>
<keyword evidence="8" id="KW-1185">Reference proteome</keyword>
<dbReference type="Gene3D" id="3.30.70.330">
    <property type="match status" value="1"/>
</dbReference>
<feature type="domain" description="RRM" evidence="6">
    <location>
        <begin position="7"/>
        <end position="84"/>
    </location>
</feature>
<dbReference type="Pfam" id="PF00076">
    <property type="entry name" value="RRM_1"/>
    <property type="match status" value="1"/>
</dbReference>